<feature type="compositionally biased region" description="Polar residues" evidence="1">
    <location>
        <begin position="61"/>
        <end position="71"/>
    </location>
</feature>
<dbReference type="PANTHER" id="PTHR33246">
    <property type="entry name" value="CCHC-TYPE DOMAIN-CONTAINING PROTEIN"/>
    <property type="match status" value="1"/>
</dbReference>
<dbReference type="EMBL" id="VDEP01000250">
    <property type="protein sequence ID" value="KAA1118450.1"/>
    <property type="molecule type" value="Genomic_DNA"/>
</dbReference>
<gene>
    <name evidence="2" type="ORF">PGTUg99_007338</name>
</gene>
<sequence length="395" mass="43759">MDIPLPSAQDESTKLKQRQTKPEMIIYRAELAKKKDALEAAKLLKNRPHPKAVKAAAGTSGAKSTKPTRAADNNPQFITWVGQQVMTKSAAYNRFTIFMNDKTHKQLNLNGKLLRQRIEAYKKRFVAAKRWADNTGVGIEEEEDIVLIDVLLEGKCPCFEQMSALFGGRPNVTPAAQYKSQQGILLYNQPVDNNNPDNWSNPKILYPGWEPTQEVLDQMAVVDCHHSQRSSHTVVNESPNLATSGQANQSNKNLDLPDSPLDAPPSHQPTPALASSPVCAMPLALSTPGCQLGLSQPCRTMVSFLAELQANISREEEDEVEDAEPSGSAAPCGQFFNQVDQLISAPRRETNNPKGKSTVAAAFGSSSDQKLDYLDKHMEMEEHNFEWEKEKYKSE</sequence>
<reference evidence="2 3" key="1">
    <citation type="submission" date="2019-05" db="EMBL/GenBank/DDBJ databases">
        <title>Emergence of the Ug99 lineage of the wheat stem rust pathogen through somatic hybridization.</title>
        <authorList>
            <person name="Li F."/>
            <person name="Upadhyaya N.M."/>
            <person name="Sperschneider J."/>
            <person name="Matny O."/>
            <person name="Nguyen-Phuc H."/>
            <person name="Mago R."/>
            <person name="Raley C."/>
            <person name="Miller M.E."/>
            <person name="Silverstein K.A.T."/>
            <person name="Henningsen E."/>
            <person name="Hirsch C.D."/>
            <person name="Visser B."/>
            <person name="Pretorius Z.A."/>
            <person name="Steffenson B.J."/>
            <person name="Schwessinger B."/>
            <person name="Dodds P.N."/>
            <person name="Figueroa M."/>
        </authorList>
    </citation>
    <scope>NUCLEOTIDE SEQUENCE [LARGE SCALE GENOMIC DNA]</scope>
    <source>
        <strain evidence="2 3">Ug99</strain>
    </source>
</reference>
<organism evidence="2 3">
    <name type="scientific">Puccinia graminis f. sp. tritici</name>
    <dbReference type="NCBI Taxonomy" id="56615"/>
    <lineage>
        <taxon>Eukaryota</taxon>
        <taxon>Fungi</taxon>
        <taxon>Dikarya</taxon>
        <taxon>Basidiomycota</taxon>
        <taxon>Pucciniomycotina</taxon>
        <taxon>Pucciniomycetes</taxon>
        <taxon>Pucciniales</taxon>
        <taxon>Pucciniaceae</taxon>
        <taxon>Puccinia</taxon>
    </lineage>
</organism>
<name>A0A5B0QZ25_PUCGR</name>
<evidence type="ECO:0000313" key="3">
    <source>
        <dbReference type="Proteomes" id="UP000325313"/>
    </source>
</evidence>
<feature type="region of interest" description="Disordered" evidence="1">
    <location>
        <begin position="227"/>
        <end position="274"/>
    </location>
</feature>
<evidence type="ECO:0000256" key="1">
    <source>
        <dbReference type="SAM" id="MobiDB-lite"/>
    </source>
</evidence>
<evidence type="ECO:0000313" key="2">
    <source>
        <dbReference type="EMBL" id="KAA1118450.1"/>
    </source>
</evidence>
<comment type="caution">
    <text evidence="2">The sequence shown here is derived from an EMBL/GenBank/DDBJ whole genome shotgun (WGS) entry which is preliminary data.</text>
</comment>
<feature type="compositionally biased region" description="Polar residues" evidence="1">
    <location>
        <begin position="230"/>
        <end position="253"/>
    </location>
</feature>
<accession>A0A5B0QZ25</accession>
<feature type="region of interest" description="Disordered" evidence="1">
    <location>
        <begin position="44"/>
        <end position="71"/>
    </location>
</feature>
<dbReference type="Proteomes" id="UP000325313">
    <property type="component" value="Unassembled WGS sequence"/>
</dbReference>
<feature type="region of interest" description="Disordered" evidence="1">
    <location>
        <begin position="1"/>
        <end position="20"/>
    </location>
</feature>
<protein>
    <submittedName>
        <fullName evidence="2">Uncharacterized protein</fullName>
    </submittedName>
</protein>
<dbReference type="PANTHER" id="PTHR33246:SF51">
    <property type="entry name" value="MYB_SANT-LIKE DOMAIN-CONTAINING PROTEIN"/>
    <property type="match status" value="1"/>
</dbReference>
<proteinExistence type="predicted"/>
<dbReference type="AlphaFoldDB" id="A0A5B0QZ25"/>